<dbReference type="SUPFAM" id="SSF53244">
    <property type="entry name" value="MurD-like peptide ligases, peptide-binding domain"/>
    <property type="match status" value="1"/>
</dbReference>
<comment type="pathway">
    <text evidence="11 12">Cell wall biogenesis; peptidoglycan biosynthesis.</text>
</comment>
<evidence type="ECO:0000256" key="6">
    <source>
        <dbReference type="ARBA" id="ARBA00022840"/>
    </source>
</evidence>
<dbReference type="Proteomes" id="UP001500642">
    <property type="component" value="Unassembled WGS sequence"/>
</dbReference>
<keyword evidence="3 11" id="KW-0436">Ligase</keyword>
<evidence type="ECO:0000256" key="8">
    <source>
        <dbReference type="ARBA" id="ARBA00022984"/>
    </source>
</evidence>
<evidence type="ECO:0000256" key="11">
    <source>
        <dbReference type="HAMAP-Rule" id="MF_00208"/>
    </source>
</evidence>
<feature type="modified residue" description="N6-carboxylysine" evidence="11">
    <location>
        <position position="232"/>
    </location>
</feature>
<dbReference type="InterPro" id="IPR005761">
    <property type="entry name" value="UDP-N-AcMur-Glu-dNH2Pim_ligase"/>
</dbReference>
<dbReference type="InterPro" id="IPR036565">
    <property type="entry name" value="Mur-like_cat_sf"/>
</dbReference>
<dbReference type="SUPFAM" id="SSF63418">
    <property type="entry name" value="MurE/MurF N-terminal domain"/>
    <property type="match status" value="1"/>
</dbReference>
<comment type="similarity">
    <text evidence="1 11">Belongs to the MurCDEF family. MurE subfamily.</text>
</comment>
<evidence type="ECO:0000259" key="14">
    <source>
        <dbReference type="Pfam" id="PF02875"/>
    </source>
</evidence>
<sequence>MQIADLGLSPDVRVLGDPQRSVTGASLDSRAVAPGDLYAALPGANVHGARFVPEVLARGVRAVLTDPDGLELVRTALAEAGDADLLEEATVLVVERPRAHLGALAARLHGTDPAHPQLLGITGTNGKTTTTYMLDGLLTALGRTTGVIGTVATLIAGQRQSAVRTTPEAPDLHALFARMRAAGVDTCAMEVSSHALSQHRVDGARFRVVGFTNLSQDHLDFHGSMEEYFRAKAQLFTPGFADTGVVVLADDWARRLAAESPIPVATISRDPSDAPDYLVAEESAGAFTLRGDGVELRTRSPLPGAFNVLNTALALAMLLAAGVDAAELAGPALEFAAPVPGRMEVVHPADPRVIVDYSHTPDAIAQVLAGLDDGPGRLAIVLGAGGDRDRGKRAAMGRAAAQEADVVIVTDDNPRSEDPAAIRAAVLAGVAEARSAGTARVAEDAVAEIGPRADAIAAGIDAAGPGGTLLIAGKGHETGQEIAGVVHDFDDREQTRAALASRGGDIGTGRVRK</sequence>
<evidence type="ECO:0000256" key="4">
    <source>
        <dbReference type="ARBA" id="ARBA00022618"/>
    </source>
</evidence>
<keyword evidence="9 11" id="KW-0131">Cell cycle</keyword>
<dbReference type="SUPFAM" id="SSF53623">
    <property type="entry name" value="MurD-like peptide ligases, catalytic domain"/>
    <property type="match status" value="1"/>
</dbReference>
<proteinExistence type="inferred from homology"/>
<organism evidence="16 17">
    <name type="scientific">Brevibacterium pityocampae</name>
    <dbReference type="NCBI Taxonomy" id="506594"/>
    <lineage>
        <taxon>Bacteria</taxon>
        <taxon>Bacillati</taxon>
        <taxon>Actinomycetota</taxon>
        <taxon>Actinomycetes</taxon>
        <taxon>Micrococcales</taxon>
        <taxon>Brevibacteriaceae</taxon>
        <taxon>Brevibacterium</taxon>
    </lineage>
</organism>
<evidence type="ECO:0000259" key="13">
    <source>
        <dbReference type="Pfam" id="PF01225"/>
    </source>
</evidence>
<dbReference type="EC" id="6.3.2.13" evidence="11"/>
<keyword evidence="2 11" id="KW-0963">Cytoplasm</keyword>
<name>A0ABP8JEZ5_9MICO</name>
<dbReference type="Pfam" id="PF08245">
    <property type="entry name" value="Mur_ligase_M"/>
    <property type="match status" value="1"/>
</dbReference>
<keyword evidence="17" id="KW-1185">Reference proteome</keyword>
<reference evidence="17" key="1">
    <citation type="journal article" date="2019" name="Int. J. Syst. Evol. Microbiol.">
        <title>The Global Catalogue of Microorganisms (GCM) 10K type strain sequencing project: providing services to taxonomists for standard genome sequencing and annotation.</title>
        <authorList>
            <consortium name="The Broad Institute Genomics Platform"/>
            <consortium name="The Broad Institute Genome Sequencing Center for Infectious Disease"/>
            <person name="Wu L."/>
            <person name="Ma J."/>
        </authorList>
    </citation>
    <scope>NUCLEOTIDE SEQUENCE [LARGE SCALE GENOMIC DNA]</scope>
    <source>
        <strain evidence="17">JCM 17808</strain>
    </source>
</reference>
<dbReference type="EMBL" id="BAABGL010000008">
    <property type="protein sequence ID" value="GAA4389776.1"/>
    <property type="molecule type" value="Genomic_DNA"/>
</dbReference>
<evidence type="ECO:0000256" key="12">
    <source>
        <dbReference type="RuleBase" id="RU004135"/>
    </source>
</evidence>
<comment type="cofactor">
    <cofactor evidence="11">
        <name>Mg(2+)</name>
        <dbReference type="ChEBI" id="CHEBI:18420"/>
    </cofactor>
</comment>
<evidence type="ECO:0000256" key="2">
    <source>
        <dbReference type="ARBA" id="ARBA00022490"/>
    </source>
</evidence>
<dbReference type="Gene3D" id="3.90.190.20">
    <property type="entry name" value="Mur ligase, C-terminal domain"/>
    <property type="match status" value="1"/>
</dbReference>
<feature type="binding site" evidence="11">
    <location>
        <position position="29"/>
    </location>
    <ligand>
        <name>UDP-N-acetyl-alpha-D-muramoyl-L-alanyl-D-glutamate</name>
        <dbReference type="ChEBI" id="CHEBI:83900"/>
    </ligand>
</feature>
<dbReference type="NCBIfam" id="NF001124">
    <property type="entry name" value="PRK00139.1-2"/>
    <property type="match status" value="1"/>
</dbReference>
<dbReference type="PROSITE" id="PS01011">
    <property type="entry name" value="FOLYLPOLYGLU_SYNT_1"/>
    <property type="match status" value="1"/>
</dbReference>
<feature type="domain" description="Mur ligase central" evidence="15">
    <location>
        <begin position="121"/>
        <end position="317"/>
    </location>
</feature>
<feature type="binding site" evidence="11">
    <location>
        <position position="198"/>
    </location>
    <ligand>
        <name>UDP-N-acetyl-alpha-D-muramoyl-L-alanyl-D-glutamate</name>
        <dbReference type="ChEBI" id="CHEBI:83900"/>
    </ligand>
</feature>
<feature type="binding site" evidence="11">
    <location>
        <begin position="165"/>
        <end position="166"/>
    </location>
    <ligand>
        <name>UDP-N-acetyl-alpha-D-muramoyl-L-alanyl-D-glutamate</name>
        <dbReference type="ChEBI" id="CHEBI:83900"/>
    </ligand>
</feature>
<evidence type="ECO:0000313" key="16">
    <source>
        <dbReference type="EMBL" id="GAA4389776.1"/>
    </source>
</evidence>
<feature type="binding site" evidence="11">
    <location>
        <position position="477"/>
    </location>
    <ligand>
        <name>meso-2,6-diaminopimelate</name>
        <dbReference type="ChEBI" id="CHEBI:57791"/>
    </ligand>
</feature>
<dbReference type="InterPro" id="IPR036615">
    <property type="entry name" value="Mur_ligase_C_dom_sf"/>
</dbReference>
<accession>A0ABP8JEZ5</accession>
<evidence type="ECO:0000256" key="7">
    <source>
        <dbReference type="ARBA" id="ARBA00022960"/>
    </source>
</evidence>
<evidence type="ECO:0000259" key="15">
    <source>
        <dbReference type="Pfam" id="PF08245"/>
    </source>
</evidence>
<feature type="binding site" evidence="11">
    <location>
        <position position="27"/>
    </location>
    <ligand>
        <name>UDP-N-acetyl-alpha-D-muramoyl-L-alanyl-D-glutamate</name>
        <dbReference type="ChEBI" id="CHEBI:83900"/>
    </ligand>
</feature>
<evidence type="ECO:0000256" key="5">
    <source>
        <dbReference type="ARBA" id="ARBA00022741"/>
    </source>
</evidence>
<feature type="binding site" evidence="11">
    <location>
        <begin position="123"/>
        <end position="129"/>
    </location>
    <ligand>
        <name>ATP</name>
        <dbReference type="ChEBI" id="CHEBI:30616"/>
    </ligand>
</feature>
<keyword evidence="11" id="KW-0460">Magnesium</keyword>
<comment type="caution">
    <text evidence="16">The sequence shown here is derived from an EMBL/GenBank/DDBJ whole genome shotgun (WGS) entry which is preliminary data.</text>
</comment>
<feature type="binding site" evidence="11">
    <location>
        <position position="192"/>
    </location>
    <ligand>
        <name>UDP-N-acetyl-alpha-D-muramoyl-L-alanyl-D-glutamate</name>
        <dbReference type="ChEBI" id="CHEBI:83900"/>
    </ligand>
</feature>
<keyword evidence="6 11" id="KW-0067">ATP-binding</keyword>
<comment type="subcellular location">
    <subcellularLocation>
        <location evidence="11 12">Cytoplasm</location>
    </subcellularLocation>
</comment>
<feature type="binding site" evidence="11">
    <location>
        <position position="200"/>
    </location>
    <ligand>
        <name>UDP-N-acetyl-alpha-D-muramoyl-L-alanyl-D-glutamate</name>
        <dbReference type="ChEBI" id="CHEBI:83900"/>
    </ligand>
</feature>
<evidence type="ECO:0000313" key="17">
    <source>
        <dbReference type="Proteomes" id="UP001500642"/>
    </source>
</evidence>
<keyword evidence="4 11" id="KW-0132">Cell division</keyword>
<dbReference type="Gene3D" id="3.40.1190.10">
    <property type="entry name" value="Mur-like, catalytic domain"/>
    <property type="match status" value="1"/>
</dbReference>
<dbReference type="InterPro" id="IPR013221">
    <property type="entry name" value="Mur_ligase_cen"/>
</dbReference>
<evidence type="ECO:0000256" key="9">
    <source>
        <dbReference type="ARBA" id="ARBA00023306"/>
    </source>
</evidence>
<gene>
    <name evidence="11" type="primary">murE</name>
    <name evidence="16" type="ORF">GCM10023167_15760</name>
</gene>
<dbReference type="InterPro" id="IPR035911">
    <property type="entry name" value="MurE/MurF_N"/>
</dbReference>
<keyword evidence="8 11" id="KW-0573">Peptidoglycan synthesis</keyword>
<keyword evidence="5 11" id="KW-0547">Nucleotide-binding</keyword>
<dbReference type="Pfam" id="PF01225">
    <property type="entry name" value="Mur_ligase"/>
    <property type="match status" value="1"/>
</dbReference>
<comment type="catalytic activity">
    <reaction evidence="11">
        <text>UDP-N-acetyl-alpha-D-muramoyl-L-alanyl-D-glutamate + meso-2,6-diaminopimelate + ATP = UDP-N-acetyl-alpha-D-muramoyl-L-alanyl-gamma-D-glutamyl-meso-2,6-diaminopimelate + ADP + phosphate + H(+)</text>
        <dbReference type="Rhea" id="RHEA:23676"/>
        <dbReference type="ChEBI" id="CHEBI:15378"/>
        <dbReference type="ChEBI" id="CHEBI:30616"/>
        <dbReference type="ChEBI" id="CHEBI:43474"/>
        <dbReference type="ChEBI" id="CHEBI:57791"/>
        <dbReference type="ChEBI" id="CHEBI:83900"/>
        <dbReference type="ChEBI" id="CHEBI:83905"/>
        <dbReference type="ChEBI" id="CHEBI:456216"/>
        <dbReference type="EC" id="6.3.2.13"/>
    </reaction>
</comment>
<keyword evidence="10 11" id="KW-0961">Cell wall biogenesis/degradation</keyword>
<dbReference type="GO" id="GO:0016874">
    <property type="term" value="F:ligase activity"/>
    <property type="evidence" value="ECO:0007669"/>
    <property type="project" value="UniProtKB-KW"/>
</dbReference>
<dbReference type="InterPro" id="IPR004101">
    <property type="entry name" value="Mur_ligase_C"/>
</dbReference>
<feature type="binding site" evidence="11">
    <location>
        <position position="473"/>
    </location>
    <ligand>
        <name>meso-2,6-diaminopimelate</name>
        <dbReference type="ChEBI" id="CHEBI:57791"/>
    </ligand>
</feature>
<evidence type="ECO:0000256" key="1">
    <source>
        <dbReference type="ARBA" id="ARBA00005898"/>
    </source>
</evidence>
<dbReference type="NCBIfam" id="NF001126">
    <property type="entry name" value="PRK00139.1-4"/>
    <property type="match status" value="1"/>
</dbReference>
<dbReference type="InterPro" id="IPR018109">
    <property type="entry name" value="Folylpolyglutamate_synth_CS"/>
</dbReference>
<dbReference type="RefSeq" id="WP_345031223.1">
    <property type="nucleotide sequence ID" value="NZ_BAABGL010000008.1"/>
</dbReference>
<evidence type="ECO:0000256" key="10">
    <source>
        <dbReference type="ARBA" id="ARBA00023316"/>
    </source>
</evidence>
<dbReference type="Pfam" id="PF02875">
    <property type="entry name" value="Mur_ligase_C"/>
    <property type="match status" value="1"/>
</dbReference>
<keyword evidence="7 11" id="KW-0133">Cell shape</keyword>
<feature type="domain" description="Mur ligase N-terminal catalytic" evidence="13">
    <location>
        <begin position="22"/>
        <end position="107"/>
    </location>
</feature>
<dbReference type="InterPro" id="IPR000713">
    <property type="entry name" value="Mur_ligase_N"/>
</dbReference>
<feature type="domain" description="Mur ligase C-terminal" evidence="14">
    <location>
        <begin position="341"/>
        <end position="475"/>
    </location>
</feature>
<dbReference type="Gene3D" id="3.40.1390.10">
    <property type="entry name" value="MurE/MurF, N-terminal domain"/>
    <property type="match status" value="1"/>
</dbReference>
<comment type="PTM">
    <text evidence="11">Carboxylation is probably crucial for Mg(2+) binding and, consequently, for the gamma-phosphate positioning of ATP.</text>
</comment>
<dbReference type="NCBIfam" id="TIGR01085">
    <property type="entry name" value="murE"/>
    <property type="match status" value="1"/>
</dbReference>
<evidence type="ECO:0000256" key="3">
    <source>
        <dbReference type="ARBA" id="ARBA00022598"/>
    </source>
</evidence>
<dbReference type="HAMAP" id="MF_00208">
    <property type="entry name" value="MurE"/>
    <property type="match status" value="1"/>
</dbReference>
<dbReference type="PANTHER" id="PTHR23135">
    <property type="entry name" value="MUR LIGASE FAMILY MEMBER"/>
    <property type="match status" value="1"/>
</dbReference>
<protein>
    <recommendedName>
        <fullName evidence="11">UDP-N-acetylmuramoyl-L-alanyl-D-glutamate--2,6-diaminopimelate ligase</fullName>
        <ecNumber evidence="11">6.3.2.13</ecNumber>
    </recommendedName>
    <alternativeName>
        <fullName evidence="11">Meso-A2pm-adding enzyme</fullName>
    </alternativeName>
    <alternativeName>
        <fullName evidence="11">Meso-diaminopimelate-adding enzyme</fullName>
    </alternativeName>
    <alternativeName>
        <fullName evidence="11">UDP-MurNAc-L-Ala-D-Glu:meso-diaminopimelate ligase</fullName>
    </alternativeName>
    <alternativeName>
        <fullName evidence="11">UDP-MurNAc-tripeptide synthetase</fullName>
    </alternativeName>
    <alternativeName>
        <fullName evidence="11">UDP-N-acetylmuramyl-tripeptide synthetase</fullName>
    </alternativeName>
</protein>
<dbReference type="PANTHER" id="PTHR23135:SF4">
    <property type="entry name" value="UDP-N-ACETYLMURAMOYL-L-ALANYL-D-GLUTAMATE--2,6-DIAMINOPIMELATE LIGASE MURE HOMOLOG, CHLOROPLASTIC"/>
    <property type="match status" value="1"/>
</dbReference>
<feature type="short sequence motif" description="Meso-diaminopimelate recognition motif" evidence="11">
    <location>
        <begin position="412"/>
        <end position="415"/>
    </location>
</feature>
<comment type="function">
    <text evidence="11">Catalyzes the addition of meso-diaminopimelic acid to the nucleotide precursor UDP-N-acetylmuramoyl-L-alanyl-D-glutamate (UMAG) in the biosynthesis of bacterial cell-wall peptidoglycan.</text>
</comment>
<comment type="caution">
    <text evidence="11">Lacks conserved residue(s) required for the propagation of feature annotation.</text>
</comment>
<feature type="binding site" evidence="11">
    <location>
        <begin position="412"/>
        <end position="415"/>
    </location>
    <ligand>
        <name>meso-2,6-diaminopimelate</name>
        <dbReference type="ChEBI" id="CHEBI:57791"/>
    </ligand>
</feature>
<feature type="binding site" evidence="11">
    <location>
        <position position="388"/>
    </location>
    <ligand>
        <name>meso-2,6-diaminopimelate</name>
        <dbReference type="ChEBI" id="CHEBI:57791"/>
    </ligand>
</feature>